<dbReference type="EMBL" id="CP001052">
    <property type="protein sequence ID" value="ACD15684.1"/>
    <property type="molecule type" value="Genomic_DNA"/>
</dbReference>
<dbReference type="GO" id="GO:0071555">
    <property type="term" value="P:cell wall organization"/>
    <property type="evidence" value="ECO:0007669"/>
    <property type="project" value="InterPro"/>
</dbReference>
<protein>
    <submittedName>
        <fullName evidence="3">P pilus assembly protein chaperone PapD-like protein</fullName>
    </submittedName>
</protein>
<dbReference type="InterPro" id="IPR008962">
    <property type="entry name" value="PapD-like_sf"/>
</dbReference>
<dbReference type="STRING" id="398527.Bphyt_1269"/>
<dbReference type="KEGG" id="bpy:Bphyt_1269"/>
<dbReference type="PANTHER" id="PTHR30251">
    <property type="entry name" value="PILUS ASSEMBLY CHAPERONE"/>
    <property type="match status" value="1"/>
</dbReference>
<accession>B2T273</accession>
<feature type="domain" description="Pili assembly chaperone N-terminal" evidence="2">
    <location>
        <begin position="27"/>
        <end position="145"/>
    </location>
</feature>
<gene>
    <name evidence="3" type="ordered locus">Bphyt_1269</name>
</gene>
<keyword evidence="1" id="KW-0732">Signal</keyword>
<evidence type="ECO:0000259" key="2">
    <source>
        <dbReference type="Pfam" id="PF00345"/>
    </source>
</evidence>
<proteinExistence type="predicted"/>
<reference evidence="3 4" key="1">
    <citation type="journal article" date="2011" name="J. Bacteriol.">
        <title>Complete genome sequence of the plant growth-promoting endophyte Burkholderia phytofirmans strain PsJN.</title>
        <authorList>
            <person name="Weilharter A."/>
            <person name="Mitter B."/>
            <person name="Shin M.V."/>
            <person name="Chain P.S."/>
            <person name="Nowak J."/>
            <person name="Sessitsch A."/>
        </authorList>
    </citation>
    <scope>NUCLEOTIDE SEQUENCE [LARGE SCALE GENOMIC DNA]</scope>
    <source>
        <strain evidence="4">DSM 17436 / LMG 22146 / PsJN</strain>
    </source>
</reference>
<feature type="signal peptide" evidence="1">
    <location>
        <begin position="1"/>
        <end position="24"/>
    </location>
</feature>
<organism evidence="3 4">
    <name type="scientific">Paraburkholderia phytofirmans (strain DSM 17436 / LMG 22146 / PsJN)</name>
    <name type="common">Burkholderia phytofirmans</name>
    <dbReference type="NCBI Taxonomy" id="398527"/>
    <lineage>
        <taxon>Bacteria</taxon>
        <taxon>Pseudomonadati</taxon>
        <taxon>Pseudomonadota</taxon>
        <taxon>Betaproteobacteria</taxon>
        <taxon>Burkholderiales</taxon>
        <taxon>Burkholderiaceae</taxon>
        <taxon>Paraburkholderia</taxon>
    </lineage>
</organism>
<dbReference type="Pfam" id="PF00345">
    <property type="entry name" value="PapD_N"/>
    <property type="match status" value="1"/>
</dbReference>
<dbReference type="eggNOG" id="COG3121">
    <property type="taxonomic scope" value="Bacteria"/>
</dbReference>
<dbReference type="SUPFAM" id="SSF49354">
    <property type="entry name" value="PapD-like"/>
    <property type="match status" value="1"/>
</dbReference>
<feature type="chain" id="PRO_5002780545" evidence="1">
    <location>
        <begin position="25"/>
        <end position="243"/>
    </location>
</feature>
<evidence type="ECO:0000313" key="4">
    <source>
        <dbReference type="Proteomes" id="UP000001739"/>
    </source>
</evidence>
<dbReference type="GO" id="GO:0030288">
    <property type="term" value="C:outer membrane-bounded periplasmic space"/>
    <property type="evidence" value="ECO:0007669"/>
    <property type="project" value="InterPro"/>
</dbReference>
<name>B2T273_PARPJ</name>
<dbReference type="PANTHER" id="PTHR30251:SF4">
    <property type="entry name" value="SLR1668 PROTEIN"/>
    <property type="match status" value="1"/>
</dbReference>
<dbReference type="InterPro" id="IPR016147">
    <property type="entry name" value="Pili_assmbl_chaperone_N"/>
</dbReference>
<evidence type="ECO:0000256" key="1">
    <source>
        <dbReference type="SAM" id="SignalP"/>
    </source>
</evidence>
<dbReference type="AlphaFoldDB" id="B2T273"/>
<dbReference type="InterPro" id="IPR050643">
    <property type="entry name" value="Periplasmic_pilus_chap"/>
</dbReference>
<evidence type="ECO:0000313" key="3">
    <source>
        <dbReference type="EMBL" id="ACD15684.1"/>
    </source>
</evidence>
<dbReference type="OrthoDB" id="511700at2"/>
<dbReference type="Proteomes" id="UP000001739">
    <property type="component" value="Chromosome 1"/>
</dbReference>
<dbReference type="Gene3D" id="2.60.40.10">
    <property type="entry name" value="Immunoglobulins"/>
    <property type="match status" value="1"/>
</dbReference>
<dbReference type="InterPro" id="IPR013783">
    <property type="entry name" value="Ig-like_fold"/>
</dbReference>
<dbReference type="HOGENOM" id="CLU_076533_0_1_4"/>
<dbReference type="RefSeq" id="WP_012432304.1">
    <property type="nucleotide sequence ID" value="NC_010681.1"/>
</dbReference>
<sequence length="243" mass="26051" precursor="true">MSAPRRLLAACACAWCLSPTFAHAATLQISPVMVDMAAEANATGITLKNPGEKPLFGQVRVFRWDQANGDDTLTPTQDLVASPPLIQIAGHADQLVRLVRTAPAPSASEQGYRVLIDELPEADAAPTSGVTIRLRYSVPVFVEPAVDVGQPRLSWHLSRGTGEQAWMLRVDNTGRRRAQIAAVQLIDNAGNAYPINKGLLGYALAGRQRHWPITLPDNVAQNGPLKVRAAVNSLPAEASVTVE</sequence>